<evidence type="ECO:0000313" key="3">
    <source>
        <dbReference type="Proteomes" id="UP000824540"/>
    </source>
</evidence>
<dbReference type="AlphaFoldDB" id="A0A8T2NPV1"/>
<proteinExistence type="predicted"/>
<name>A0A8T2NPV1_9TELE</name>
<dbReference type="EMBL" id="JAFBMS010000037">
    <property type="protein sequence ID" value="KAG9341220.1"/>
    <property type="molecule type" value="Genomic_DNA"/>
</dbReference>
<feature type="compositionally biased region" description="Basic and acidic residues" evidence="1">
    <location>
        <begin position="87"/>
        <end position="100"/>
    </location>
</feature>
<feature type="non-terminal residue" evidence="2">
    <location>
        <position position="1"/>
    </location>
</feature>
<feature type="region of interest" description="Disordered" evidence="1">
    <location>
        <begin position="82"/>
        <end position="118"/>
    </location>
</feature>
<organism evidence="2 3">
    <name type="scientific">Albula glossodonta</name>
    <name type="common">roundjaw bonefish</name>
    <dbReference type="NCBI Taxonomy" id="121402"/>
    <lineage>
        <taxon>Eukaryota</taxon>
        <taxon>Metazoa</taxon>
        <taxon>Chordata</taxon>
        <taxon>Craniata</taxon>
        <taxon>Vertebrata</taxon>
        <taxon>Euteleostomi</taxon>
        <taxon>Actinopterygii</taxon>
        <taxon>Neopterygii</taxon>
        <taxon>Teleostei</taxon>
        <taxon>Albuliformes</taxon>
        <taxon>Albulidae</taxon>
        <taxon>Albula</taxon>
    </lineage>
</organism>
<protein>
    <submittedName>
        <fullName evidence="2">Uncharacterized protein</fullName>
    </submittedName>
</protein>
<accession>A0A8T2NPV1</accession>
<gene>
    <name evidence="2" type="ORF">JZ751_019660</name>
</gene>
<sequence length="163" mass="17720">MYVTLGAVVPDPAGEALTGAIDGVAGSIVGAETHLCTAFPIPTAGAHCDAIKEEVELQTRRSFQARVRRERFISAWMSRKGLQTAEDTERPQSFRGEDVPRYPGAHTQVPSSGEQEPPFSQEQVLYAGWLPSFLFVPLRGTPATQLKRADGTGLPRIQSMRAL</sequence>
<keyword evidence="3" id="KW-1185">Reference proteome</keyword>
<dbReference type="Proteomes" id="UP000824540">
    <property type="component" value="Unassembled WGS sequence"/>
</dbReference>
<reference evidence="2" key="1">
    <citation type="thesis" date="2021" institute="BYU ScholarsArchive" country="Provo, UT, USA">
        <title>Applications of and Algorithms for Genome Assembly and Genomic Analyses with an Emphasis on Marine Teleosts.</title>
        <authorList>
            <person name="Pickett B.D."/>
        </authorList>
    </citation>
    <scope>NUCLEOTIDE SEQUENCE</scope>
    <source>
        <strain evidence="2">HI-2016</strain>
    </source>
</reference>
<feature type="compositionally biased region" description="Polar residues" evidence="1">
    <location>
        <begin position="108"/>
        <end position="118"/>
    </location>
</feature>
<evidence type="ECO:0000313" key="2">
    <source>
        <dbReference type="EMBL" id="KAG9341220.1"/>
    </source>
</evidence>
<comment type="caution">
    <text evidence="2">The sequence shown here is derived from an EMBL/GenBank/DDBJ whole genome shotgun (WGS) entry which is preliminary data.</text>
</comment>
<evidence type="ECO:0000256" key="1">
    <source>
        <dbReference type="SAM" id="MobiDB-lite"/>
    </source>
</evidence>